<feature type="transmembrane region" description="Helical" evidence="9">
    <location>
        <begin position="168"/>
        <end position="186"/>
    </location>
</feature>
<protein>
    <recommendedName>
        <fullName evidence="9">TRAP transporter small permease protein</fullName>
    </recommendedName>
</protein>
<feature type="domain" description="Tripartite ATP-independent periplasmic transporters DctQ component" evidence="10">
    <location>
        <begin position="65"/>
        <end position="193"/>
    </location>
</feature>
<dbReference type="Pfam" id="PF04290">
    <property type="entry name" value="DctQ"/>
    <property type="match status" value="1"/>
</dbReference>
<keyword evidence="5 9" id="KW-0812">Transmembrane</keyword>
<evidence type="ECO:0000256" key="3">
    <source>
        <dbReference type="ARBA" id="ARBA00022475"/>
    </source>
</evidence>
<dbReference type="GO" id="GO:0022857">
    <property type="term" value="F:transmembrane transporter activity"/>
    <property type="evidence" value="ECO:0007669"/>
    <property type="project" value="UniProtKB-UniRule"/>
</dbReference>
<feature type="transmembrane region" description="Helical" evidence="9">
    <location>
        <begin position="126"/>
        <end position="148"/>
    </location>
</feature>
<dbReference type="InterPro" id="IPR007387">
    <property type="entry name" value="TRAP_DctQ"/>
</dbReference>
<keyword evidence="12" id="KW-1185">Reference proteome</keyword>
<dbReference type="GO" id="GO:0015740">
    <property type="term" value="P:C4-dicarboxylate transport"/>
    <property type="evidence" value="ECO:0007669"/>
    <property type="project" value="TreeGrafter"/>
</dbReference>
<dbReference type="InterPro" id="IPR055348">
    <property type="entry name" value="DctQ"/>
</dbReference>
<dbReference type="GO" id="GO:0005886">
    <property type="term" value="C:plasma membrane"/>
    <property type="evidence" value="ECO:0007669"/>
    <property type="project" value="UniProtKB-SubCell"/>
</dbReference>
<evidence type="ECO:0000259" key="10">
    <source>
        <dbReference type="Pfam" id="PF04290"/>
    </source>
</evidence>
<dbReference type="EMBL" id="JABFCS010000001">
    <property type="protein sequence ID" value="NNU44132.1"/>
    <property type="molecule type" value="Genomic_DNA"/>
</dbReference>
<comment type="subcellular location">
    <subcellularLocation>
        <location evidence="1 9">Cell inner membrane</location>
        <topology evidence="1 9">Multi-pass membrane protein</topology>
    </subcellularLocation>
</comment>
<evidence type="ECO:0000313" key="11">
    <source>
        <dbReference type="EMBL" id="NNU44132.1"/>
    </source>
</evidence>
<evidence type="ECO:0000256" key="2">
    <source>
        <dbReference type="ARBA" id="ARBA00022448"/>
    </source>
</evidence>
<dbReference type="AlphaFoldDB" id="A0A849K6V2"/>
<evidence type="ECO:0000256" key="6">
    <source>
        <dbReference type="ARBA" id="ARBA00022989"/>
    </source>
</evidence>
<keyword evidence="7 9" id="KW-0472">Membrane</keyword>
<name>A0A849K6V2_9BURK</name>
<evidence type="ECO:0000256" key="7">
    <source>
        <dbReference type="ARBA" id="ARBA00023136"/>
    </source>
</evidence>
<comment type="similarity">
    <text evidence="8 9">Belongs to the TRAP transporter small permease family.</text>
</comment>
<proteinExistence type="inferred from homology"/>
<dbReference type="PANTHER" id="PTHR35011">
    <property type="entry name" value="2,3-DIKETO-L-GULONATE TRAP TRANSPORTER SMALL PERMEASE PROTEIN YIAM"/>
    <property type="match status" value="1"/>
</dbReference>
<comment type="caution">
    <text evidence="11">The sequence shown here is derived from an EMBL/GenBank/DDBJ whole genome shotgun (WGS) entry which is preliminary data.</text>
</comment>
<dbReference type="PANTHER" id="PTHR35011:SF11">
    <property type="entry name" value="TRAP TRANSPORTER SMALL PERMEASE PROTEIN"/>
    <property type="match status" value="1"/>
</dbReference>
<feature type="transmembrane region" description="Helical" evidence="9">
    <location>
        <begin position="87"/>
        <end position="105"/>
    </location>
</feature>
<reference evidence="11 12" key="1">
    <citation type="submission" date="2020-05" db="EMBL/GenBank/DDBJ databases">
        <authorList>
            <person name="Khan S.A."/>
            <person name="Jeon C.O."/>
            <person name="Chun B.H."/>
        </authorList>
    </citation>
    <scope>NUCLEOTIDE SEQUENCE [LARGE SCALE GENOMIC DNA]</scope>
    <source>
        <strain evidence="11 12">B156</strain>
    </source>
</reference>
<gene>
    <name evidence="11" type="ORF">HK415_14660</name>
</gene>
<feature type="transmembrane region" description="Helical" evidence="9">
    <location>
        <begin position="53"/>
        <end position="72"/>
    </location>
</feature>
<evidence type="ECO:0000256" key="1">
    <source>
        <dbReference type="ARBA" id="ARBA00004429"/>
    </source>
</evidence>
<keyword evidence="6 9" id="KW-1133">Transmembrane helix</keyword>
<keyword evidence="4 9" id="KW-0997">Cell inner membrane</keyword>
<evidence type="ECO:0000256" key="9">
    <source>
        <dbReference type="RuleBase" id="RU369079"/>
    </source>
</evidence>
<keyword evidence="2 9" id="KW-0813">Transport</keyword>
<evidence type="ECO:0000313" key="12">
    <source>
        <dbReference type="Proteomes" id="UP000552954"/>
    </source>
</evidence>
<evidence type="ECO:0000256" key="8">
    <source>
        <dbReference type="ARBA" id="ARBA00038436"/>
    </source>
</evidence>
<dbReference type="Proteomes" id="UP000552954">
    <property type="component" value="Unassembled WGS sequence"/>
</dbReference>
<reference evidence="11 12" key="2">
    <citation type="submission" date="2020-06" db="EMBL/GenBank/DDBJ databases">
        <title>Ramlibacter rhizophilus sp. nov., isolated from rhizosphere soil of national flower Mugunghwa from South Korea.</title>
        <authorList>
            <person name="Zheng-Fei Y."/>
            <person name="Huan T."/>
        </authorList>
    </citation>
    <scope>NUCLEOTIDE SEQUENCE [LARGE SCALE GENOMIC DNA]</scope>
    <source>
        <strain evidence="11 12">B156</strain>
    </source>
</reference>
<evidence type="ECO:0000256" key="5">
    <source>
        <dbReference type="ARBA" id="ARBA00022692"/>
    </source>
</evidence>
<accession>A0A849K6V2</accession>
<organism evidence="11 12">
    <name type="scientific">Ramlibacter montanisoli</name>
    <dbReference type="NCBI Taxonomy" id="2732512"/>
    <lineage>
        <taxon>Bacteria</taxon>
        <taxon>Pseudomonadati</taxon>
        <taxon>Pseudomonadota</taxon>
        <taxon>Betaproteobacteria</taxon>
        <taxon>Burkholderiales</taxon>
        <taxon>Comamonadaceae</taxon>
        <taxon>Ramlibacter</taxon>
    </lineage>
</organism>
<keyword evidence="3" id="KW-1003">Cell membrane</keyword>
<evidence type="ECO:0000256" key="4">
    <source>
        <dbReference type="ARBA" id="ARBA00022519"/>
    </source>
</evidence>
<comment type="subunit">
    <text evidence="9">The complex comprises the extracytoplasmic solute receptor protein and the two transmembrane proteins.</text>
</comment>
<sequence length="209" mass="23440">MAALRDSVSTGAGLAPAPGHVHTIDDMPHVMGEDGQFHAQDEAVDLSGTPLEAWVALGFFWLLGAVVFYQFFTRYVLNDSAAWTEEIARYLLIATVFTGATIGVIKNNHIQVDFFYRYMPQRMARGMATAVDVLRIAFFAAAVVLTVLMMLKLGSNSRMTMIDLPMNWVYGICLLGFAMMTFRSVLVARRHWQRGYTVLERPMTEMTDN</sequence>
<comment type="function">
    <text evidence="9">Part of the tripartite ATP-independent periplasmic (TRAP) transport system.</text>
</comment>